<protein>
    <submittedName>
        <fullName evidence="1">Uncharacterized protein</fullName>
    </submittedName>
</protein>
<dbReference type="AlphaFoldDB" id="A0A061GHD8"/>
<sequence length="113" mass="12538">MASCACTLLALWRQRVLIDDPVLSWLGSRAFSSSSSVAIFALVGGARVPPQQHPTTKSTMANWHCAYDEDAPNGQLPPRSPMGKWQGRETKAAMFLYRIWLIAQGPWASLFFL</sequence>
<dbReference type="EMBL" id="CM001884">
    <property type="protein sequence ID" value="EOY28818.1"/>
    <property type="molecule type" value="Genomic_DNA"/>
</dbReference>
<dbReference type="InParanoid" id="A0A061GHD8"/>
<keyword evidence="2" id="KW-1185">Reference proteome</keyword>
<dbReference type="Gramene" id="EOY28818">
    <property type="protein sequence ID" value="EOY28818"/>
    <property type="gene ID" value="TCM_030309"/>
</dbReference>
<dbReference type="Proteomes" id="UP000026915">
    <property type="component" value="Chromosome 6"/>
</dbReference>
<evidence type="ECO:0000313" key="2">
    <source>
        <dbReference type="Proteomes" id="UP000026915"/>
    </source>
</evidence>
<reference evidence="1 2" key="1">
    <citation type="journal article" date="2013" name="Genome Biol.">
        <title>The genome sequence of the most widely cultivated cacao type and its use to identify candidate genes regulating pod color.</title>
        <authorList>
            <person name="Motamayor J.C."/>
            <person name="Mockaitis K."/>
            <person name="Schmutz J."/>
            <person name="Haiminen N."/>
            <person name="Iii D.L."/>
            <person name="Cornejo O."/>
            <person name="Findley S.D."/>
            <person name="Zheng P."/>
            <person name="Utro F."/>
            <person name="Royaert S."/>
            <person name="Saski C."/>
            <person name="Jenkins J."/>
            <person name="Podicheti R."/>
            <person name="Zhao M."/>
            <person name="Scheffler B.E."/>
            <person name="Stack J.C."/>
            <person name="Feltus F.A."/>
            <person name="Mustiga G.M."/>
            <person name="Amores F."/>
            <person name="Phillips W."/>
            <person name="Marelli J.P."/>
            <person name="May G.D."/>
            <person name="Shapiro H."/>
            <person name="Ma J."/>
            <person name="Bustamante C.D."/>
            <person name="Schnell R.J."/>
            <person name="Main D."/>
            <person name="Gilbert D."/>
            <person name="Parida L."/>
            <person name="Kuhn D.N."/>
        </authorList>
    </citation>
    <scope>NUCLEOTIDE SEQUENCE [LARGE SCALE GENOMIC DNA]</scope>
    <source>
        <strain evidence="2">cv. Matina 1-6</strain>
    </source>
</reference>
<proteinExistence type="predicted"/>
<organism evidence="1 2">
    <name type="scientific">Theobroma cacao</name>
    <name type="common">Cacao</name>
    <name type="synonym">Cocoa</name>
    <dbReference type="NCBI Taxonomy" id="3641"/>
    <lineage>
        <taxon>Eukaryota</taxon>
        <taxon>Viridiplantae</taxon>
        <taxon>Streptophyta</taxon>
        <taxon>Embryophyta</taxon>
        <taxon>Tracheophyta</taxon>
        <taxon>Spermatophyta</taxon>
        <taxon>Magnoliopsida</taxon>
        <taxon>eudicotyledons</taxon>
        <taxon>Gunneridae</taxon>
        <taxon>Pentapetalae</taxon>
        <taxon>rosids</taxon>
        <taxon>malvids</taxon>
        <taxon>Malvales</taxon>
        <taxon>Malvaceae</taxon>
        <taxon>Byttnerioideae</taxon>
        <taxon>Theobroma</taxon>
    </lineage>
</organism>
<gene>
    <name evidence="1" type="ORF">TCM_030309</name>
</gene>
<dbReference type="HOGENOM" id="CLU_2138076_0_0_1"/>
<name>A0A061GHD8_THECC</name>
<evidence type="ECO:0000313" key="1">
    <source>
        <dbReference type="EMBL" id="EOY28818.1"/>
    </source>
</evidence>
<accession>A0A061GHD8</accession>